<dbReference type="OrthoDB" id="9151794at2"/>
<dbReference type="InterPro" id="IPR005254">
    <property type="entry name" value="Heme_biosyn_assoc_TPR_pro"/>
</dbReference>
<evidence type="ECO:0000313" key="12">
    <source>
        <dbReference type="EMBL" id="RAR78661.1"/>
    </source>
</evidence>
<evidence type="ECO:0000256" key="3">
    <source>
        <dbReference type="ARBA" id="ARBA00004744"/>
    </source>
</evidence>
<sequence>MRAALWFLALFGVAVAAALFAGNNQGTITLFWPPYRVDLSLNFVLLLLVGGFATVYAALRALSALLELPGQARRWRVQQKERAMHAALLDALSQLLAGRFLRSRKAAMASLAQESALEAAGEAVPHGRQLRTLAHLVAAESSHALQDRATREAHLRNALDNIPARATVSEQELREGAQLRAARWSLDERDATAALEHLAALPQGAARRTLALRARLKATRQSHQTQEALETARLLGKHRAFSPAAAQSIVRGLAMELLNGAHDPAQLQQAWMSLEPAERAMPELAIHAAQRLATLGGDPVQVRSWLLPAWEHMASHGPEGGLPDAHALKLVRVLEGSLDALDPAWLARIEAAQQANPRDARLQYLSGMACLRRQLWGKAQQLFTQATQQLDDDALRCRAWRHLAELAEQRGDADAAASAWKNAALAS</sequence>
<dbReference type="InterPro" id="IPR010817">
    <property type="entry name" value="HemY_N"/>
</dbReference>
<keyword evidence="8 10" id="KW-0472">Membrane</keyword>
<dbReference type="NCBIfam" id="TIGR00540">
    <property type="entry name" value="TPR_hemY_coli"/>
    <property type="match status" value="1"/>
</dbReference>
<evidence type="ECO:0000256" key="7">
    <source>
        <dbReference type="ARBA" id="ARBA00022989"/>
    </source>
</evidence>
<keyword evidence="9" id="KW-0627">Porphyrin biosynthesis</keyword>
<keyword evidence="6 10" id="KW-0812">Transmembrane</keyword>
<dbReference type="AlphaFoldDB" id="A0A328YXC4"/>
<evidence type="ECO:0000256" key="10">
    <source>
        <dbReference type="SAM" id="Phobius"/>
    </source>
</evidence>
<accession>A0A328YXC4</accession>
<comment type="subcellular location">
    <subcellularLocation>
        <location evidence="2">Cell inner membrane</location>
        <topology evidence="2">Multi-pass membrane protein</topology>
    </subcellularLocation>
</comment>
<evidence type="ECO:0000256" key="1">
    <source>
        <dbReference type="ARBA" id="ARBA00002962"/>
    </source>
</evidence>
<comment type="caution">
    <text evidence="12">The sequence shown here is derived from an EMBL/GenBank/DDBJ whole genome shotgun (WGS) entry which is preliminary data.</text>
</comment>
<feature type="transmembrane region" description="Helical" evidence="10">
    <location>
        <begin position="40"/>
        <end position="62"/>
    </location>
</feature>
<proteinExistence type="predicted"/>
<dbReference type="InterPro" id="IPR011990">
    <property type="entry name" value="TPR-like_helical_dom_sf"/>
</dbReference>
<evidence type="ECO:0000313" key="13">
    <source>
        <dbReference type="Proteomes" id="UP000248856"/>
    </source>
</evidence>
<evidence type="ECO:0000259" key="11">
    <source>
        <dbReference type="Pfam" id="PF07219"/>
    </source>
</evidence>
<gene>
    <name evidence="12" type="ORF">AX018_102936</name>
</gene>
<comment type="pathway">
    <text evidence="3">Porphyrin-containing compound metabolism; protoheme biosynthesis.</text>
</comment>
<dbReference type="Pfam" id="PF07219">
    <property type="entry name" value="HemY_N"/>
    <property type="match status" value="1"/>
</dbReference>
<keyword evidence="13" id="KW-1185">Reference proteome</keyword>
<dbReference type="EMBL" id="QLTA01000029">
    <property type="protein sequence ID" value="RAR78661.1"/>
    <property type="molecule type" value="Genomic_DNA"/>
</dbReference>
<comment type="function">
    <text evidence="1">Involved in a late step of protoheme IX synthesis.</text>
</comment>
<keyword evidence="4" id="KW-1003">Cell membrane</keyword>
<dbReference type="RefSeq" id="WP_111878365.1">
    <property type="nucleotide sequence ID" value="NZ_CBCSGC010000136.1"/>
</dbReference>
<dbReference type="Proteomes" id="UP000248856">
    <property type="component" value="Unassembled WGS sequence"/>
</dbReference>
<dbReference type="UniPathway" id="UPA00252"/>
<organism evidence="12 13">
    <name type="scientific">Paracidovorax anthurii</name>
    <dbReference type="NCBI Taxonomy" id="78229"/>
    <lineage>
        <taxon>Bacteria</taxon>
        <taxon>Pseudomonadati</taxon>
        <taxon>Pseudomonadota</taxon>
        <taxon>Betaproteobacteria</taxon>
        <taxon>Burkholderiales</taxon>
        <taxon>Comamonadaceae</taxon>
        <taxon>Paracidovorax</taxon>
    </lineage>
</organism>
<reference evidence="12 13" key="1">
    <citation type="submission" date="2018-06" db="EMBL/GenBank/DDBJ databases">
        <title>Genomic Encyclopedia of Archaeal and Bacterial Type Strains, Phase II (KMG-II): from individual species to whole genera.</title>
        <authorList>
            <person name="Goeker M."/>
        </authorList>
    </citation>
    <scope>NUCLEOTIDE SEQUENCE [LARGE SCALE GENOMIC DNA]</scope>
    <source>
        <strain evidence="12 13">CFPB 3232</strain>
    </source>
</reference>
<feature type="domain" description="HemY N-terminal" evidence="11">
    <location>
        <begin position="26"/>
        <end position="114"/>
    </location>
</feature>
<dbReference type="GO" id="GO:0005886">
    <property type="term" value="C:plasma membrane"/>
    <property type="evidence" value="ECO:0007669"/>
    <property type="project" value="UniProtKB-SubCell"/>
</dbReference>
<keyword evidence="7 10" id="KW-1133">Transmembrane helix</keyword>
<dbReference type="SUPFAM" id="SSF48452">
    <property type="entry name" value="TPR-like"/>
    <property type="match status" value="1"/>
</dbReference>
<protein>
    <submittedName>
        <fullName evidence="12">HemY protein</fullName>
    </submittedName>
</protein>
<evidence type="ECO:0000256" key="5">
    <source>
        <dbReference type="ARBA" id="ARBA00022519"/>
    </source>
</evidence>
<evidence type="ECO:0000256" key="2">
    <source>
        <dbReference type="ARBA" id="ARBA00004429"/>
    </source>
</evidence>
<dbReference type="GO" id="GO:0042168">
    <property type="term" value="P:heme metabolic process"/>
    <property type="evidence" value="ECO:0007669"/>
    <property type="project" value="InterPro"/>
</dbReference>
<dbReference type="GO" id="GO:0006779">
    <property type="term" value="P:porphyrin-containing compound biosynthetic process"/>
    <property type="evidence" value="ECO:0007669"/>
    <property type="project" value="UniProtKB-KW"/>
</dbReference>
<evidence type="ECO:0000256" key="9">
    <source>
        <dbReference type="ARBA" id="ARBA00023244"/>
    </source>
</evidence>
<keyword evidence="5" id="KW-0997">Cell inner membrane</keyword>
<evidence type="ECO:0000256" key="6">
    <source>
        <dbReference type="ARBA" id="ARBA00022692"/>
    </source>
</evidence>
<name>A0A328YXC4_9BURK</name>
<evidence type="ECO:0000256" key="8">
    <source>
        <dbReference type="ARBA" id="ARBA00023136"/>
    </source>
</evidence>
<evidence type="ECO:0000256" key="4">
    <source>
        <dbReference type="ARBA" id="ARBA00022475"/>
    </source>
</evidence>
<dbReference type="Gene3D" id="1.25.40.10">
    <property type="entry name" value="Tetratricopeptide repeat domain"/>
    <property type="match status" value="1"/>
</dbReference>